<dbReference type="AlphaFoldDB" id="A0A923LFG5"/>
<gene>
    <name evidence="2" type="ORF">H8S37_00090</name>
</gene>
<organism evidence="2 3">
    <name type="scientific">Mediterraneibacter hominis</name>
    <dbReference type="NCBI Taxonomy" id="2763054"/>
    <lineage>
        <taxon>Bacteria</taxon>
        <taxon>Bacillati</taxon>
        <taxon>Bacillota</taxon>
        <taxon>Clostridia</taxon>
        <taxon>Lachnospirales</taxon>
        <taxon>Lachnospiraceae</taxon>
        <taxon>Mediterraneibacter</taxon>
    </lineage>
</organism>
<dbReference type="NCBIfam" id="TIGR04086">
    <property type="entry name" value="TIGR04086_membr"/>
    <property type="match status" value="1"/>
</dbReference>
<evidence type="ECO:0000313" key="3">
    <source>
        <dbReference type="Proteomes" id="UP000652477"/>
    </source>
</evidence>
<dbReference type="Pfam" id="PF12670">
    <property type="entry name" value="DUF3792"/>
    <property type="match status" value="1"/>
</dbReference>
<evidence type="ECO:0000256" key="1">
    <source>
        <dbReference type="SAM" id="Phobius"/>
    </source>
</evidence>
<keyword evidence="3" id="KW-1185">Reference proteome</keyword>
<dbReference type="Proteomes" id="UP000652477">
    <property type="component" value="Unassembled WGS sequence"/>
</dbReference>
<dbReference type="InterPro" id="IPR023804">
    <property type="entry name" value="DUF3792_TM"/>
</dbReference>
<keyword evidence="1" id="KW-1133">Transmembrane helix</keyword>
<dbReference type="SUPFAM" id="SSF103473">
    <property type="entry name" value="MFS general substrate transporter"/>
    <property type="match status" value="1"/>
</dbReference>
<dbReference type="EMBL" id="JACOPF010000001">
    <property type="protein sequence ID" value="MBC5687334.1"/>
    <property type="molecule type" value="Genomic_DNA"/>
</dbReference>
<sequence>MEKKMKNGRGIEKKLLWLLKSLLCAYIVTGILLFILTMLLYKLNLDEGKVTAGIVVIYILSTFAGGFLIGKLAGVRKFAWGLILGVLYFVLLLLISLGVYHTLQSEWQSLITTCLLCAGGGMLGGMFS</sequence>
<name>A0A923LFG5_9FIRM</name>
<feature type="transmembrane region" description="Helical" evidence="1">
    <location>
        <begin position="80"/>
        <end position="101"/>
    </location>
</feature>
<protein>
    <submittedName>
        <fullName evidence="2">TIGR04086 family membrane protein</fullName>
    </submittedName>
</protein>
<dbReference type="RefSeq" id="WP_186874033.1">
    <property type="nucleotide sequence ID" value="NZ_JACOPF010000001.1"/>
</dbReference>
<feature type="transmembrane region" description="Helical" evidence="1">
    <location>
        <begin position="107"/>
        <end position="127"/>
    </location>
</feature>
<proteinExistence type="predicted"/>
<feature type="transmembrane region" description="Helical" evidence="1">
    <location>
        <begin position="21"/>
        <end position="41"/>
    </location>
</feature>
<dbReference type="InterPro" id="IPR036259">
    <property type="entry name" value="MFS_trans_sf"/>
</dbReference>
<keyword evidence="1" id="KW-0812">Transmembrane</keyword>
<keyword evidence="1" id="KW-0472">Membrane</keyword>
<reference evidence="2" key="1">
    <citation type="submission" date="2020-08" db="EMBL/GenBank/DDBJ databases">
        <title>Genome public.</title>
        <authorList>
            <person name="Liu C."/>
            <person name="Sun Q."/>
        </authorList>
    </citation>
    <scope>NUCLEOTIDE SEQUENCE</scope>
    <source>
        <strain evidence="2">NSJ-55</strain>
    </source>
</reference>
<comment type="caution">
    <text evidence="2">The sequence shown here is derived from an EMBL/GenBank/DDBJ whole genome shotgun (WGS) entry which is preliminary data.</text>
</comment>
<evidence type="ECO:0000313" key="2">
    <source>
        <dbReference type="EMBL" id="MBC5687334.1"/>
    </source>
</evidence>
<feature type="transmembrane region" description="Helical" evidence="1">
    <location>
        <begin position="53"/>
        <end position="73"/>
    </location>
</feature>
<accession>A0A923LFG5</accession>